<dbReference type="GO" id="GO:0008998">
    <property type="term" value="F:ribonucleoside-triphosphate reductase (thioredoxin) activity"/>
    <property type="evidence" value="ECO:0007669"/>
    <property type="project" value="UniProtKB-EC"/>
</dbReference>
<comment type="caution">
    <text evidence="4">The sequence shown here is derived from an EMBL/GenBank/DDBJ whole genome shotgun (WGS) entry which is preliminary data.</text>
</comment>
<dbReference type="RefSeq" id="WP_249100265.1">
    <property type="nucleotide sequence ID" value="NZ_JAMAST010000005.1"/>
</dbReference>
<evidence type="ECO:0000259" key="3">
    <source>
        <dbReference type="PROSITE" id="PS51149"/>
    </source>
</evidence>
<dbReference type="Pfam" id="PF13597">
    <property type="entry name" value="NRDD"/>
    <property type="match status" value="1"/>
</dbReference>
<name>A0ABT0MA26_9BACL</name>
<keyword evidence="4" id="KW-0560">Oxidoreductase</keyword>
<dbReference type="SUPFAM" id="SSF51998">
    <property type="entry name" value="PFL-like glycyl radical enzymes"/>
    <property type="match status" value="1"/>
</dbReference>
<feature type="modified residue" description="Glycine radical" evidence="2">
    <location>
        <position position="594"/>
    </location>
</feature>
<dbReference type="PANTHER" id="PTHR21075">
    <property type="entry name" value="ANAEROBIC RIBONUCLEOSIDE-TRIPHOSPHATE REDUCTASE"/>
    <property type="match status" value="1"/>
</dbReference>
<dbReference type="NCBIfam" id="TIGR02487">
    <property type="entry name" value="NrdD"/>
    <property type="match status" value="1"/>
</dbReference>
<reference evidence="4 5" key="1">
    <citation type="submission" date="2022-05" db="EMBL/GenBank/DDBJ databases">
        <title>Sporolactobacillus sp nov CPB3-1, isolated from tree bark (Mangifera indica L.).</title>
        <authorList>
            <person name="Phuengjayaem S."/>
            <person name="Tanasupawat S."/>
        </authorList>
    </citation>
    <scope>NUCLEOTIDE SEQUENCE [LARGE SCALE GENOMIC DNA]</scope>
    <source>
        <strain evidence="4 5">CPB3-1</strain>
    </source>
</reference>
<dbReference type="PROSITE" id="PS51149">
    <property type="entry name" value="GLY_RADICAL_2"/>
    <property type="match status" value="1"/>
</dbReference>
<dbReference type="EMBL" id="JAMAST010000005">
    <property type="protein sequence ID" value="MCL1631722.1"/>
    <property type="molecule type" value="Genomic_DNA"/>
</dbReference>
<accession>A0ABT0MA26</accession>
<evidence type="ECO:0000313" key="4">
    <source>
        <dbReference type="EMBL" id="MCL1631722.1"/>
    </source>
</evidence>
<sequence length="621" mass="71190">MIKEPIDEEKTLDDKIRDLINMDEYVANENANKDEKVFNTQRDLLAGVTARDFALRHILPEEFADAHKEGLIHFHDLDYSPFFSMYNCMLIDFKGMLKNGFSIGNADVEQPRSIKTATALVAQIVANVSSNIYGGTSFNRADEVLEPYARISFEKYVRTAKQWISDPAEQKKYAYAMTGKEIYDSMQSLEYEINTLFSSNGQTPFFTLNFGLGCSWFAREIQKAILKVRILGLGRDHKTAVFPKLVFTIRRGVNLDKGDPNYDIKKLAIECATKRMYPDILNYDRIVEVTGDFKAPMGCRSFLPSYQEHGQFITDGRNNMGVVTLNIPRIAIESSGDRTAFWSLLKERLDLVCRALLFRIHTLDKVQAKNAPILYQYGATGKRLKADAYVRDLFKNGRATVSMGYIGLYEAATVFYGPEWEKNGEARAFTLDIVKRFKEVSLEWRKKTGYAFSVYATPSESLTDRFCRLDQQHFGSIKNITDKGYYTNSFHYDVRKKINPFEKIDFEKDYEKYSAGGFIHYCEFPSLVNNPEGLETVWDYTYDRIGYFGTNTPIDKCYECGYEGEFESTDEGFKCPGCGNHNPETTSCIRRLCGYLGSVIQRKPIKGRLKEINSRKKQQYG</sequence>
<dbReference type="InterPro" id="IPR001150">
    <property type="entry name" value="Gly_radical"/>
</dbReference>
<feature type="domain" description="Glycine radical" evidence="3">
    <location>
        <begin position="496"/>
        <end position="621"/>
    </location>
</feature>
<keyword evidence="1 2" id="KW-0556">Organic radical</keyword>
<gene>
    <name evidence="4" type="primary">nrdD</name>
    <name evidence="4" type="ORF">M3N64_07135</name>
</gene>
<dbReference type="CDD" id="cd01675">
    <property type="entry name" value="RNR_III"/>
    <property type="match status" value="1"/>
</dbReference>
<dbReference type="EC" id="1.17.4.2" evidence="4"/>
<proteinExistence type="predicted"/>
<dbReference type="NCBIfam" id="NF006732">
    <property type="entry name" value="PRK09263.1"/>
    <property type="match status" value="1"/>
</dbReference>
<keyword evidence="5" id="KW-1185">Reference proteome</keyword>
<evidence type="ECO:0000256" key="1">
    <source>
        <dbReference type="ARBA" id="ARBA00022818"/>
    </source>
</evidence>
<dbReference type="Proteomes" id="UP001203004">
    <property type="component" value="Unassembled WGS sequence"/>
</dbReference>
<protein>
    <submittedName>
        <fullName evidence="4">Anaerobic ribonucleoside-triphosphate reductase</fullName>
        <ecNumber evidence="4">1.17.4.2</ecNumber>
    </submittedName>
</protein>
<dbReference type="PANTHER" id="PTHR21075:SF0">
    <property type="entry name" value="ANAEROBIC RIBONUCLEOSIDE-TRIPHOSPHATE REDUCTASE"/>
    <property type="match status" value="1"/>
</dbReference>
<dbReference type="InterPro" id="IPR012833">
    <property type="entry name" value="NrdD"/>
</dbReference>
<dbReference type="Gene3D" id="3.20.70.20">
    <property type="match status" value="1"/>
</dbReference>
<organism evidence="4 5">
    <name type="scientific">Sporolactobacillus mangiferae</name>
    <dbReference type="NCBI Taxonomy" id="2940498"/>
    <lineage>
        <taxon>Bacteria</taxon>
        <taxon>Bacillati</taxon>
        <taxon>Bacillota</taxon>
        <taxon>Bacilli</taxon>
        <taxon>Bacillales</taxon>
        <taxon>Sporolactobacillaceae</taxon>
        <taxon>Sporolactobacillus</taxon>
    </lineage>
</organism>
<evidence type="ECO:0000313" key="5">
    <source>
        <dbReference type="Proteomes" id="UP001203004"/>
    </source>
</evidence>
<evidence type="ECO:0000256" key="2">
    <source>
        <dbReference type="PROSITE-ProRule" id="PRU00493"/>
    </source>
</evidence>